<proteinExistence type="predicted"/>
<feature type="non-terminal residue" evidence="2">
    <location>
        <position position="73"/>
    </location>
</feature>
<dbReference type="Pfam" id="PF20518">
    <property type="entry name" value="Apc1_MidN"/>
    <property type="match status" value="1"/>
</dbReference>
<dbReference type="Proteomes" id="UP000281553">
    <property type="component" value="Unassembled WGS sequence"/>
</dbReference>
<accession>A0A3P7QW94</accession>
<sequence length="73" mass="8129">MQHLPAILLSLHLVYENEKLDVLSRPQLKPLAAVNHILARYLELSSFLEYYDADGLSNLSAKQVTSLPVCPPA</sequence>
<protein>
    <recommendedName>
        <fullName evidence="1">Anaphase-promoting complex subunit 1 middle domain-containing protein</fullName>
    </recommendedName>
</protein>
<reference evidence="2 3" key="1">
    <citation type="submission" date="2018-11" db="EMBL/GenBank/DDBJ databases">
        <authorList>
            <consortium name="Pathogen Informatics"/>
        </authorList>
    </citation>
    <scope>NUCLEOTIDE SEQUENCE [LARGE SCALE GENOMIC DNA]</scope>
</reference>
<feature type="domain" description="Anaphase-promoting complex subunit 1 middle" evidence="1">
    <location>
        <begin position="2"/>
        <end position="54"/>
    </location>
</feature>
<dbReference type="InterPro" id="IPR046794">
    <property type="entry name" value="Apc1_MidN"/>
</dbReference>
<gene>
    <name evidence="2" type="ORF">DILT_LOCUS16962</name>
</gene>
<keyword evidence="3" id="KW-1185">Reference proteome</keyword>
<evidence type="ECO:0000313" key="2">
    <source>
        <dbReference type="EMBL" id="VDN36152.1"/>
    </source>
</evidence>
<evidence type="ECO:0000313" key="3">
    <source>
        <dbReference type="Proteomes" id="UP000281553"/>
    </source>
</evidence>
<name>A0A3P7QW94_DIBLA</name>
<dbReference type="OrthoDB" id="26401at2759"/>
<organism evidence="2 3">
    <name type="scientific">Dibothriocephalus latus</name>
    <name type="common">Fish tapeworm</name>
    <name type="synonym">Diphyllobothrium latum</name>
    <dbReference type="NCBI Taxonomy" id="60516"/>
    <lineage>
        <taxon>Eukaryota</taxon>
        <taxon>Metazoa</taxon>
        <taxon>Spiralia</taxon>
        <taxon>Lophotrochozoa</taxon>
        <taxon>Platyhelminthes</taxon>
        <taxon>Cestoda</taxon>
        <taxon>Eucestoda</taxon>
        <taxon>Diphyllobothriidea</taxon>
        <taxon>Diphyllobothriidae</taxon>
        <taxon>Dibothriocephalus</taxon>
    </lineage>
</organism>
<evidence type="ECO:0000259" key="1">
    <source>
        <dbReference type="Pfam" id="PF20518"/>
    </source>
</evidence>
<dbReference type="AlphaFoldDB" id="A0A3P7QW94"/>
<dbReference type="EMBL" id="UYRU01088344">
    <property type="protein sequence ID" value="VDN36152.1"/>
    <property type="molecule type" value="Genomic_DNA"/>
</dbReference>